<dbReference type="InterPro" id="IPR029045">
    <property type="entry name" value="ClpP/crotonase-like_dom_sf"/>
</dbReference>
<comment type="similarity">
    <text evidence="1">Belongs to the enoyl-CoA hydratase/isomerase family.</text>
</comment>
<dbReference type="Pfam" id="PF00378">
    <property type="entry name" value="ECH_1"/>
    <property type="match status" value="1"/>
</dbReference>
<evidence type="ECO:0000313" key="2">
    <source>
        <dbReference type="EMBL" id="MEX6429024.1"/>
    </source>
</evidence>
<dbReference type="Proteomes" id="UP001560267">
    <property type="component" value="Unassembled WGS sequence"/>
</dbReference>
<dbReference type="SUPFAM" id="SSF52096">
    <property type="entry name" value="ClpP/crotonase"/>
    <property type="match status" value="1"/>
</dbReference>
<dbReference type="CDD" id="cd06558">
    <property type="entry name" value="crotonase-like"/>
    <property type="match status" value="1"/>
</dbReference>
<dbReference type="RefSeq" id="WP_298385656.1">
    <property type="nucleotide sequence ID" value="NZ_JBFSHR010000009.1"/>
</dbReference>
<sequence length="267" mass="28787">MSYERRLPSQIEDDAVVIASRSEGVAWLWLNRPSKLNATTAEMVSLLHGFLDEIVAQPPRVLVLAGVGRAFCAGRDLADANEQEDAQAILADHYNPLILRIASLETITVAATHGAVLGTGLGLALACDLVLTTVSSRWGSPFSRIGAVLDSGGHYFFRSLGIPRAFGLILLGELIDGPQAFAQGLASRVVQDEVFDDEVDSTVARLANGPTQAFLASKRILNHDRLPQLAKVLELEAEAQGRCATTADYRAGIRAFVERHEPSFEGR</sequence>
<protein>
    <submittedName>
        <fullName evidence="2">Enoyl-CoA hydratase-related protein</fullName>
    </submittedName>
</protein>
<keyword evidence="3" id="KW-1185">Reference proteome</keyword>
<dbReference type="PANTHER" id="PTHR43459:SF1">
    <property type="entry name" value="EG:BACN32G11.4 PROTEIN"/>
    <property type="match status" value="1"/>
</dbReference>
<dbReference type="Gene3D" id="1.10.12.10">
    <property type="entry name" value="Lyase 2-enoyl-coa Hydratase, Chain A, domain 2"/>
    <property type="match status" value="1"/>
</dbReference>
<dbReference type="Gene3D" id="3.90.226.10">
    <property type="entry name" value="2-enoyl-CoA Hydratase, Chain A, domain 1"/>
    <property type="match status" value="1"/>
</dbReference>
<accession>A0ABV3Y1D6</accession>
<dbReference type="InterPro" id="IPR001753">
    <property type="entry name" value="Enoyl-CoA_hydra/iso"/>
</dbReference>
<organism evidence="2 3">
    <name type="scientific">Ferrimicrobium acidiphilum</name>
    <dbReference type="NCBI Taxonomy" id="121039"/>
    <lineage>
        <taxon>Bacteria</taxon>
        <taxon>Bacillati</taxon>
        <taxon>Actinomycetota</taxon>
        <taxon>Acidimicrobiia</taxon>
        <taxon>Acidimicrobiales</taxon>
        <taxon>Acidimicrobiaceae</taxon>
        <taxon>Ferrimicrobium</taxon>
    </lineage>
</organism>
<dbReference type="InterPro" id="IPR014748">
    <property type="entry name" value="Enoyl-CoA_hydra_C"/>
</dbReference>
<dbReference type="PANTHER" id="PTHR43459">
    <property type="entry name" value="ENOYL-COA HYDRATASE"/>
    <property type="match status" value="1"/>
</dbReference>
<evidence type="ECO:0000313" key="3">
    <source>
        <dbReference type="Proteomes" id="UP001560267"/>
    </source>
</evidence>
<gene>
    <name evidence="2" type="ORF">AB6A68_04140</name>
</gene>
<reference evidence="2 3" key="1">
    <citation type="submission" date="2024-07" db="EMBL/GenBank/DDBJ databases">
        <title>Draft Genome Sequence of Ferrimicrobium acidiphilum Strain YE2023, Isolated from a Pulp of Bioleach Reactor.</title>
        <authorList>
            <person name="Elkina Y.A."/>
            <person name="Bulaeva A.G."/>
            <person name="Beletsky A.V."/>
            <person name="Mardanov A.V."/>
        </authorList>
    </citation>
    <scope>NUCLEOTIDE SEQUENCE [LARGE SCALE GENOMIC DNA]</scope>
    <source>
        <strain evidence="2 3">YE2023</strain>
    </source>
</reference>
<comment type="caution">
    <text evidence="2">The sequence shown here is derived from an EMBL/GenBank/DDBJ whole genome shotgun (WGS) entry which is preliminary data.</text>
</comment>
<proteinExistence type="inferred from homology"/>
<evidence type="ECO:0000256" key="1">
    <source>
        <dbReference type="ARBA" id="ARBA00005254"/>
    </source>
</evidence>
<name>A0ABV3Y1D6_9ACTN</name>
<dbReference type="EMBL" id="JBFSHR010000009">
    <property type="protein sequence ID" value="MEX6429024.1"/>
    <property type="molecule type" value="Genomic_DNA"/>
</dbReference>